<gene>
    <name evidence="1" type="ORF">EEL30_17090</name>
</gene>
<dbReference type="EMBL" id="CP033464">
    <property type="protein sequence ID" value="QDX93858.1"/>
    <property type="molecule type" value="Genomic_DNA"/>
</dbReference>
<accession>A0A502IRI6</accession>
<dbReference type="AlphaFoldDB" id="A0A502IRI6"/>
<evidence type="ECO:0000313" key="1">
    <source>
        <dbReference type="EMBL" id="QDX93858.1"/>
    </source>
</evidence>
<keyword evidence="2" id="KW-1185">Reference proteome</keyword>
<evidence type="ECO:0000313" key="2">
    <source>
        <dbReference type="Proteomes" id="UP000319432"/>
    </source>
</evidence>
<dbReference type="Proteomes" id="UP000319432">
    <property type="component" value="Chromosome"/>
</dbReference>
<reference evidence="1 2" key="1">
    <citation type="submission" date="2018-11" db="EMBL/GenBank/DDBJ databases">
        <title>Phylogenetic determinants of toxin gene distribution in genomes of Brevibacillus laterosporus.</title>
        <authorList>
            <person name="Glare T.R."/>
            <person name="Durrant A."/>
            <person name="Berry C."/>
            <person name="Palma L."/>
            <person name="Ormskirk M."/>
            <person name="Cox M.O."/>
        </authorList>
    </citation>
    <scope>NUCLEOTIDE SEQUENCE [LARGE SCALE GENOMIC DNA]</scope>
    <source>
        <strain evidence="1 2">1821L</strain>
    </source>
</reference>
<proteinExistence type="predicted"/>
<organism evidence="1 2">
    <name type="scientific">Brevibacillus laterosporus</name>
    <name type="common">Bacillus laterosporus</name>
    <dbReference type="NCBI Taxonomy" id="1465"/>
    <lineage>
        <taxon>Bacteria</taxon>
        <taxon>Bacillati</taxon>
        <taxon>Bacillota</taxon>
        <taxon>Bacilli</taxon>
        <taxon>Bacillales</taxon>
        <taxon>Paenibacillaceae</taxon>
        <taxon>Brevibacillus</taxon>
    </lineage>
</organism>
<sequence length="59" mass="6604">MKQTDRSPSLPEQDGAQHDLYASWVGLASPLRTLPPTASLSVRHTSLTDLWQTEIQRTD</sequence>
<protein>
    <submittedName>
        <fullName evidence="1">Uncharacterized protein</fullName>
    </submittedName>
</protein>
<dbReference type="OrthoDB" id="2470409at2"/>
<name>A0A502IRI6_BRELA</name>